<dbReference type="SUPFAM" id="SSF47413">
    <property type="entry name" value="lambda repressor-like DNA-binding domains"/>
    <property type="match status" value="1"/>
</dbReference>
<dbReference type="AlphaFoldDB" id="A0A4Q7MAG7"/>
<evidence type="ECO:0000256" key="1">
    <source>
        <dbReference type="ARBA" id="ARBA00022491"/>
    </source>
</evidence>
<dbReference type="SMART" id="SM00354">
    <property type="entry name" value="HTH_LACI"/>
    <property type="match status" value="1"/>
</dbReference>
<keyword evidence="2" id="KW-0805">Transcription regulation</keyword>
<dbReference type="SUPFAM" id="SSF53822">
    <property type="entry name" value="Periplasmic binding protein-like I"/>
    <property type="match status" value="1"/>
</dbReference>
<dbReference type="PANTHER" id="PTHR30146:SF148">
    <property type="entry name" value="HTH-TYPE TRANSCRIPTIONAL REPRESSOR PURR-RELATED"/>
    <property type="match status" value="1"/>
</dbReference>
<protein>
    <submittedName>
        <fullName evidence="6">LacI family transcriptional regulator</fullName>
    </submittedName>
</protein>
<sequence length="365" mass="38977">MGNEPGNARRPGASVGTVGTVGLAEVAAEAGVSPSTVSHALNGTRAVRAETRERVVQAAARLGYVPNGVARRRRRSAVVGLVIDCIATTPFAGRIIRGVQEEARERDALLMVVDSGGDLELEQGHVRALADRRVDGILFARSSHQEIDRPHGIDDIPFVLIDAVPTPGWAVPAVAPDERAIASVAVAHLVAAGHQHLAFINSAADTPASRGRHAGFRSAVEWAGLYDMHAVVERTTPDAAGGRRMGRRLLERAPGVRPTAIFCFNDQVAMGVYQAAEALGLEVPRDCSIIGVDDLEIVAAALDPGLTTITLPHREMGRWGMRSLLDRIEGREVDAAAPLLLAGALVERRSVAPPRRRLTDWLSRR</sequence>
<dbReference type="Pfam" id="PF13377">
    <property type="entry name" value="Peripla_BP_3"/>
    <property type="match status" value="1"/>
</dbReference>
<dbReference type="Proteomes" id="UP000293289">
    <property type="component" value="Unassembled WGS sequence"/>
</dbReference>
<dbReference type="InterPro" id="IPR046335">
    <property type="entry name" value="LacI/GalR-like_sensor"/>
</dbReference>
<dbReference type="Gene3D" id="1.10.260.40">
    <property type="entry name" value="lambda repressor-like DNA-binding domains"/>
    <property type="match status" value="1"/>
</dbReference>
<keyword evidence="4" id="KW-0804">Transcription</keyword>
<dbReference type="PROSITE" id="PS50932">
    <property type="entry name" value="HTH_LACI_2"/>
    <property type="match status" value="1"/>
</dbReference>
<proteinExistence type="predicted"/>
<dbReference type="Pfam" id="PF00356">
    <property type="entry name" value="LacI"/>
    <property type="match status" value="1"/>
</dbReference>
<evidence type="ECO:0000313" key="6">
    <source>
        <dbReference type="EMBL" id="RZS63692.1"/>
    </source>
</evidence>
<evidence type="ECO:0000313" key="7">
    <source>
        <dbReference type="Proteomes" id="UP000293289"/>
    </source>
</evidence>
<dbReference type="PANTHER" id="PTHR30146">
    <property type="entry name" value="LACI-RELATED TRANSCRIPTIONAL REPRESSOR"/>
    <property type="match status" value="1"/>
</dbReference>
<gene>
    <name evidence="6" type="ORF">EV187_3601</name>
</gene>
<accession>A0A4Q7MAG7</accession>
<dbReference type="PROSITE" id="PS00356">
    <property type="entry name" value="HTH_LACI_1"/>
    <property type="match status" value="1"/>
</dbReference>
<dbReference type="InterPro" id="IPR000843">
    <property type="entry name" value="HTH_LacI"/>
</dbReference>
<keyword evidence="1" id="KW-0678">Repressor</keyword>
<dbReference type="CDD" id="cd01392">
    <property type="entry name" value="HTH_LacI"/>
    <property type="match status" value="1"/>
</dbReference>
<keyword evidence="3" id="KW-0238">DNA-binding</keyword>
<dbReference type="GO" id="GO:0003700">
    <property type="term" value="F:DNA-binding transcription factor activity"/>
    <property type="evidence" value="ECO:0007669"/>
    <property type="project" value="TreeGrafter"/>
</dbReference>
<dbReference type="InterPro" id="IPR028082">
    <property type="entry name" value="Peripla_BP_I"/>
</dbReference>
<evidence type="ECO:0000256" key="3">
    <source>
        <dbReference type="ARBA" id="ARBA00023125"/>
    </source>
</evidence>
<keyword evidence="7" id="KW-1185">Reference proteome</keyword>
<dbReference type="InterPro" id="IPR010982">
    <property type="entry name" value="Lambda_DNA-bd_dom_sf"/>
</dbReference>
<dbReference type="Gene3D" id="3.40.50.2300">
    <property type="match status" value="2"/>
</dbReference>
<dbReference type="GO" id="GO:0000976">
    <property type="term" value="F:transcription cis-regulatory region binding"/>
    <property type="evidence" value="ECO:0007669"/>
    <property type="project" value="TreeGrafter"/>
</dbReference>
<evidence type="ECO:0000256" key="2">
    <source>
        <dbReference type="ARBA" id="ARBA00023015"/>
    </source>
</evidence>
<feature type="domain" description="HTH lacI-type" evidence="5">
    <location>
        <begin position="21"/>
        <end position="75"/>
    </location>
</feature>
<comment type="caution">
    <text evidence="6">The sequence shown here is derived from an EMBL/GenBank/DDBJ whole genome shotgun (WGS) entry which is preliminary data.</text>
</comment>
<dbReference type="CDD" id="cd06288">
    <property type="entry name" value="PBP1_sucrose_transcription_regulator"/>
    <property type="match status" value="1"/>
</dbReference>
<evidence type="ECO:0000259" key="5">
    <source>
        <dbReference type="PROSITE" id="PS50932"/>
    </source>
</evidence>
<evidence type="ECO:0000256" key="4">
    <source>
        <dbReference type="ARBA" id="ARBA00023163"/>
    </source>
</evidence>
<reference evidence="6 7" key="1">
    <citation type="submission" date="2019-02" db="EMBL/GenBank/DDBJ databases">
        <title>Genomic Encyclopedia of Type Strains, Phase IV (KMG-IV): sequencing the most valuable type-strain genomes for metagenomic binning, comparative biology and taxonomic classification.</title>
        <authorList>
            <person name="Goeker M."/>
        </authorList>
    </citation>
    <scope>NUCLEOTIDE SEQUENCE [LARGE SCALE GENOMIC DNA]</scope>
    <source>
        <strain evidence="6 7">DSM 43045</strain>
    </source>
</reference>
<dbReference type="EMBL" id="SGWY01000004">
    <property type="protein sequence ID" value="RZS63692.1"/>
    <property type="molecule type" value="Genomic_DNA"/>
</dbReference>
<name>A0A4Q7MAG7_9MICO</name>
<organism evidence="6 7">
    <name type="scientific">Agromyces ramosus</name>
    <dbReference type="NCBI Taxonomy" id="33879"/>
    <lineage>
        <taxon>Bacteria</taxon>
        <taxon>Bacillati</taxon>
        <taxon>Actinomycetota</taxon>
        <taxon>Actinomycetes</taxon>
        <taxon>Micrococcales</taxon>
        <taxon>Microbacteriaceae</taxon>
        <taxon>Agromyces</taxon>
    </lineage>
</organism>